<feature type="domain" description="Ricin B lectin" evidence="9">
    <location>
        <begin position="3849"/>
        <end position="3979"/>
    </location>
</feature>
<dbReference type="Proteomes" id="UP000253226">
    <property type="component" value="Unassembled WGS sequence"/>
</dbReference>
<evidence type="ECO:0000313" key="11">
    <source>
        <dbReference type="EMBL" id="RCK34895.1"/>
    </source>
</evidence>
<dbReference type="PANTHER" id="PTHR45713">
    <property type="entry name" value="FTP DOMAIN-CONTAINING PROTEIN"/>
    <property type="match status" value="1"/>
</dbReference>
<feature type="domain" description="Ricin B lectin" evidence="9">
    <location>
        <begin position="3989"/>
        <end position="4114"/>
    </location>
</feature>
<dbReference type="OrthoDB" id="1997677at2"/>
<dbReference type="InterPro" id="IPR008979">
    <property type="entry name" value="Galactose-bd-like_sf"/>
</dbReference>
<dbReference type="SUPFAM" id="SSF49785">
    <property type="entry name" value="Galactose-binding domain-like"/>
    <property type="match status" value="3"/>
</dbReference>
<feature type="domain" description="Ricin B lectin" evidence="9">
    <location>
        <begin position="3106"/>
        <end position="3228"/>
    </location>
</feature>
<feature type="coiled-coil region" evidence="8">
    <location>
        <begin position="2793"/>
        <end position="2873"/>
    </location>
</feature>
<comment type="similarity">
    <text evidence="2">Belongs to the fucolectin family.</text>
</comment>
<evidence type="ECO:0000256" key="1">
    <source>
        <dbReference type="ARBA" id="ARBA00002219"/>
    </source>
</evidence>
<keyword evidence="4" id="KW-0479">Metal-binding</keyword>
<dbReference type="GO" id="GO:0010185">
    <property type="term" value="P:regulation of cellular defense response"/>
    <property type="evidence" value="ECO:0007669"/>
    <property type="project" value="UniProtKB-ARBA"/>
</dbReference>
<evidence type="ECO:0000256" key="5">
    <source>
        <dbReference type="ARBA" id="ARBA00022734"/>
    </source>
</evidence>
<dbReference type="GO" id="GO:0046872">
    <property type="term" value="F:metal ion binding"/>
    <property type="evidence" value="ECO:0007669"/>
    <property type="project" value="UniProtKB-KW"/>
</dbReference>
<evidence type="ECO:0000259" key="9">
    <source>
        <dbReference type="SMART" id="SM00458"/>
    </source>
</evidence>
<feature type="coiled-coil region" evidence="8">
    <location>
        <begin position="3056"/>
        <end position="3098"/>
    </location>
</feature>
<dbReference type="PANTHER" id="PTHR45713:SF6">
    <property type="entry name" value="F5_8 TYPE C DOMAIN-CONTAINING PROTEIN"/>
    <property type="match status" value="1"/>
</dbReference>
<dbReference type="Pfam" id="PF14200">
    <property type="entry name" value="RicinB_lectin_2"/>
    <property type="match status" value="1"/>
</dbReference>
<comment type="function">
    <text evidence="1">Acts as a defensive agent. Recognizes blood group fucosylated oligosaccharides including A, B, H and Lewis B-type antigens. Does not recognize Lewis A antigen and has low affinity for monovalent haptens.</text>
</comment>
<dbReference type="SUPFAM" id="SSF50370">
    <property type="entry name" value="Ricin B-like lectins"/>
    <property type="match status" value="3"/>
</dbReference>
<dbReference type="InterPro" id="IPR035992">
    <property type="entry name" value="Ricin_B-like_lectins"/>
</dbReference>
<dbReference type="EMBL" id="JPWF01000009">
    <property type="protein sequence ID" value="RCK34895.1"/>
    <property type="molecule type" value="Genomic_DNA"/>
</dbReference>
<feature type="domain" description="Fucolectin tachylectin-4 pentraxin-1" evidence="10">
    <location>
        <begin position="3686"/>
        <end position="3833"/>
    </location>
</feature>
<dbReference type="Pfam" id="PF00652">
    <property type="entry name" value="Ricin_B_lectin"/>
    <property type="match status" value="2"/>
</dbReference>
<dbReference type="Gene3D" id="2.60.120.260">
    <property type="entry name" value="Galactose-binding domain-like"/>
    <property type="match status" value="4"/>
</dbReference>
<dbReference type="SMART" id="SM00458">
    <property type="entry name" value="RICIN"/>
    <property type="match status" value="3"/>
</dbReference>
<evidence type="ECO:0000256" key="8">
    <source>
        <dbReference type="SAM" id="Coils"/>
    </source>
</evidence>
<dbReference type="CDD" id="cd00161">
    <property type="entry name" value="beta-trefoil_Ricin-like"/>
    <property type="match status" value="2"/>
</dbReference>
<dbReference type="Pfam" id="PF22633">
    <property type="entry name" value="F5_F8_type_C_2"/>
    <property type="match status" value="2"/>
</dbReference>
<dbReference type="RefSeq" id="WP_114102961.1">
    <property type="nucleotide sequence ID" value="NZ_JPWF01000009.1"/>
</dbReference>
<evidence type="ECO:0000256" key="2">
    <source>
        <dbReference type="ARBA" id="ARBA00010147"/>
    </source>
</evidence>
<evidence type="ECO:0000256" key="6">
    <source>
        <dbReference type="ARBA" id="ARBA00022837"/>
    </source>
</evidence>
<gene>
    <name evidence="11" type="ORF">TH19_14310</name>
</gene>
<keyword evidence="7" id="KW-1015">Disulfide bond</keyword>
<evidence type="ECO:0000313" key="12">
    <source>
        <dbReference type="Proteomes" id="UP000253226"/>
    </source>
</evidence>
<evidence type="ECO:0000256" key="3">
    <source>
        <dbReference type="ARBA" id="ARBA00011233"/>
    </source>
</evidence>
<dbReference type="PROSITE" id="PS50231">
    <property type="entry name" value="RICIN_B_LECTIN"/>
    <property type="match status" value="2"/>
</dbReference>
<dbReference type="InterPro" id="IPR006585">
    <property type="entry name" value="FTP1"/>
</dbReference>
<sequence length="4117" mass="444782">MFEIGTGENTAVHASLRLAIRQVAVLMTLVIGGISPVAAQTAEERAAAVLQMVGKIAELSPYLPKELERNGRDYEAELGSKRRAAIFFDANEKDTQKDANWMVLLPVAEFDFAGPYPEGKDIALNSLRTNDTFILIAKSDGVLDFDNTSSTIKQHLERFLVGKAKTLKVKSGINFWGQVDLDASKVIKPLLRPLELSKSEAVIRGTVGADLLAFYLNGKGGTDIKERSKLSLSMELDGIHPSKISRFVSSKTMTLTVTGAEDGQFLIGGQTDLSIGMGVRKLSATGEITIDPDPGDDSRVFEVTANVPEAEAKRLSYNGGTARSLTVTFALTKEYEQVLTASGMAETRTGQKFEIAADLDTEDGRKEFDLILGGPSLNALTELDIPGFGEIRVQNVSRSGRMTVGETVARDVKGKVYIAEDRGKASYIAFVPDAGTFRTDAFFPAVEGSAFDIGNVADGLFFYMSEDIDRLDFARLPAQMRELLERAAPGFDPVSIKSGTPKGSKYDSLNVLFTQRTAKQSSYGRVLDFLGAGDSGISFVGQVDGRLFDEPEDDINEFFRRSSDGRKIEKAIIDSLFVKGTVSGVAFTAIPGFELIDRGFGIYFDGTKNGSYAAVAGISGQLQLPGWKDPRTFGVSVAANAKPDSANLLTFTGGEFDKGTVDLKRGGIAMETAIGQGKSGIPVLEHIRLSGQISLDELLQIPAGNLKSLRFEDVYLSSRGIAAALEYGQAKGQLFVSRSRDDIILGIAAQNLGTDAIVPGLSNTVLRGIESPQQAVLLRLDRNGNVAQNDNRLALTELPGPLETTLRRITGSTSAGDEITLVPGANYWSELSVARNPVLNQLFKSTTGNAPQSIAMHGVLPAQLFQTILTTRGKSLSRPSISDLDGVDIRAEIHGFNLPGIDEFIRVDGTASLAFRGQDGELFAGIDVPVSGTLPFLNVDVRSNAKVALKVDDKRNLVLALNMPVSFASRFDNRTLEISSKASLTLGSARDFSLNIQGDATLRDIAGYDIPGLGTLALGDLRLVPGMAYGQLKLGPSKSDFAMISGNGSPIVAIASSELSPDLLIPGLAQTPLSGLNLSQSTLLYGKSGTTPDLVAIAATKALPDAVRGVLNAVAQSDIPWTGGLYLDATSDIGRSPVISKLMAKLGQANPKPIRVYGTLPGDVLSQLGAMAQGKKSRQDAGQAMLAQVNLKGNLPDLKVVVGASGVSLRDGVLTIRGENADGGGPVRLKAGIAGGFDLAVPLPAQKLSVDGFVAVDAGATARDIVMKVDGKGVFGRSAKPFAIAGTVGFGNTDNQSAFDWTGDVSLADLSGLDIPVLGETTLSKARISSREISGQVELAGGTTTFSIFRDSGARTPLLALAQKQFDAARLIPGIAGTPLDTAVLENGALIIAPPGTSGMLEPGELPEIIAASLRDEDAAFSALPLSEGVNLSVVAALKDGSPLARALGTVGTKRRDFRFAGKIPAKQLNALIKGQKPQLSTADLRDVALNADIPAISLPHIGKVIALQSSRLTLAGTDVLDDEGAPTGDVLVRLAATGGLTIKLPNKDLALDGRLAFEKSDGATNLVLAGFTPVNWERAFGIPFLTLDEIRVSAKLDRDVEKTGLLLASTTKVLVSGKQMQASGDIAFSPSGLTDVKLALQNDLSVGDLPVIGTLPLINEFSLKSAQISRAGLEATVDWPALGLSNARLSATRIGGSSVGMLKLPELDLASLIEKAGGGGNSGNSILSGLKLPDAGLIFNSAAVAVNSLNDQLGTANPLADVLGRLPNQNLESGITLVGRIGRENLPVPVADLLASQLNFFEMVQGDLIVSGRIGNLLKKSGAFELAADLPRFKFPDAFEIPGILALNDTKARFAIGADLTQKTAHLGVYSDLSLKLVDKSLALEGGLGVAKRQDGLELALRGRSQVDWNEAFGLKFLSLEDIGLSGRLVAGSNSKQLDLGLDAITRINDKMVKGLWEIQVRDGALKDIVLAIDNDLKLADLPIIKDLPGIGVTGDFQISNASVSLRGFSANVKWPSLGLDGKTAFFETNKQMVGMMEVPNLDFTAFANSAPSEVKKVLGQLSGLKFPKAVLSFSTGLIDGVNTAQLPDIAGDMMRDIYGSDTKITVPDGVSLMASLTPDDLPTSPVNLKELLIRDLGLFGPNGAQIDRLILAGGLGGVLSGQPNIYLAAKLPKVEFGNNLQAFASLVNFDRAGSEFFLQFSLEHLAARVGIAGNVVLDIPRLAQPQIRDKVAFKGSLLASVDAVSWAGAFKLTGAIDGEWKSPLGINENVTLRKAAITVGGDPDGSAEIGIKSGGQWRLLDPDNGGKKNFDFTSEFVTSINFAASGVPIPKKLGVNLEFGEQTELSMMSQIEIMDAALRGVVTGPLASEIAKGLGPDASNGFNHFKGALNDPNTSLVKVMQLDQLPLRLLSVKGAQVMFRTPGAVIPGEEGESTVGFVTKGRFFAKLMGQAQRELGQLDNRLTFKDGLKVYGDLKPFKLGPLELRQANIDIAAGLNPIAQPPHFKLAGDISLFPGTFDRTIVNLSKDQISFRVAKDYGEIGKLDVTAETPKGASLISSDTDFIVKATGQTEIDNVLFEKIFPVLKIPTAVETWLKKTTPLFISGFSFEGAAKAFVKGDPLILSVKHKIFGDSEVPDVTVRMEPIWKTGNIQDLFLGRQVIDALGQSFFSYLIEHPQKIQVGDLGPIKLAADGELSAATIEKNGEKKNALVLKARASMLGLTNKSVFISMFPTHFVLRTQDNLAGLFKSDIFVWSEGGSILLPDRVEYWADVDNGLTNWLQGKMGQVIARGRDEVNQKLDVAQKSLAQAKTNVANLENQINSKRAEVKGKREEGANLLRRARDAVNAQRSKLSSLESSRNDLRRQRQAAERSWNVFEKLKIPALWIAEQGVVVAMNIARETLKVVEGGLEVSARAVENFPVDLHPEVAPLIFAKSTALAAVSVAEASVKAAQSVANNTITLADTLIKGAIKPANLNIKRATMKGTLAANVIDTKGELYLEGDFWNHSDIETKIAFDVGRPQNTQVGDLARLFLALFENQEVSFFRQTAPQKPADIAKLALNEEELARQRETARIEREQREAEELKRLEKERAEMLANARGKLPNGGQNLSIRRPGTDLCLTMTNQTVFDGRFREIALRDCVGSRNQTFTFKSDGYVEIGDPADKLCLDHYQGQITGYRCENHEARRYMISEHRIFIQDKDSCFETGPNGVVYLRTCAQSPAQRYEPVFLTNLVAGRELWRNVSSPSTQLTDGNVSVNVETPAKMTPTIGIDLGKVYRIDQIRLFGIDRKASDLVMLVSVDPFVGVPVWSWPNDGIKRYRVKDMVDDHGFLLGGEEGRYIMLTREANGALNLSEIAIFGDAKAVRNGLDSLPIHNIAQNKSARQRYDDQGASAASFAVDGNSFAVRDPGRGLTGSWMESRDGNLWWELDLGDYYPIREIRLHAHNEENLAGAEVLLSSEPFGNEIYRGFAGDGVIRRSVSSTNRQVAIALNEDVARYVRVRTVNGTRLGLAEVEVMSSGRKVARPPSRRDYTNLALNKPTAMSRQLSNATIPGNGNDGVIGRNENQIAYAPADDHPWWQVDLGAVYKIDRVVVENYTRNQPVMNRMDGARIFISRYPIETDDIDVIEQMGSVHAVQLQGGHETYDLNVGNATYGRYVRIQARKHEYLNFAELSVLSKTGNDNSPVSRNLAAGKTVTASSHYSDNPPERGVDDWMGGLFHSTEEENPWWDVDLGAHYPIEMVRVFNRTDCCKDRLAGVRVTASNYPFSSMENFAYENHVSGRNRTVTLKNQPYAEADFVNNGAPLTARYIRLQAPGNRVLNFREVQVFGQAAVNRFKEDYPYGRVYEYGEFYFRPAHFQYCVTQSGRRLQTGACDRVFSLFQDGTLRAAANANDCMTEPSSTSGAYQLERCDPQNMRQKFDFEWLENGRRPVKLERATRVKIRNRQSGLCLDLSSSNVAMGTRLQPHACATSSYQEWNLTPHQDFHRIAGPLSLESYGSGGRRLDVNGRGVAVIYRQNGDSSQKWLQIGHPDDKSNTFRLRSVANGQCLEPSDSRSHAKIGTYSCRSSTKGQLWRWDGDRLVHDRTGLCMDVESANDRDMTNLILYRCHNDWNQKWRH</sequence>
<protein>
    <submittedName>
        <fullName evidence="11">Uncharacterized protein</fullName>
    </submittedName>
</protein>
<evidence type="ECO:0000259" key="10">
    <source>
        <dbReference type="SMART" id="SM00607"/>
    </source>
</evidence>
<accession>A0A367W3A5</accession>
<dbReference type="InterPro" id="IPR000772">
    <property type="entry name" value="Ricin_B_lectin"/>
</dbReference>
<dbReference type="Gene3D" id="2.80.10.50">
    <property type="match status" value="3"/>
</dbReference>
<proteinExistence type="inferred from homology"/>
<keyword evidence="6" id="KW-0106">Calcium</keyword>
<dbReference type="GO" id="GO:0042806">
    <property type="term" value="F:fucose binding"/>
    <property type="evidence" value="ECO:0007669"/>
    <property type="project" value="UniProtKB-ARBA"/>
</dbReference>
<evidence type="ECO:0000256" key="4">
    <source>
        <dbReference type="ARBA" id="ARBA00022723"/>
    </source>
</evidence>
<organism evidence="11 12">
    <name type="scientific">Thalassospira profundimaris</name>
    <dbReference type="NCBI Taxonomy" id="502049"/>
    <lineage>
        <taxon>Bacteria</taxon>
        <taxon>Pseudomonadati</taxon>
        <taxon>Pseudomonadota</taxon>
        <taxon>Alphaproteobacteria</taxon>
        <taxon>Rhodospirillales</taxon>
        <taxon>Thalassospiraceae</taxon>
        <taxon>Thalassospira</taxon>
    </lineage>
</organism>
<name>A0A367W3A5_9PROT</name>
<dbReference type="InterPro" id="IPR051941">
    <property type="entry name" value="BG_Antigen-Binding_Lectin"/>
</dbReference>
<keyword evidence="5" id="KW-0430">Lectin</keyword>
<comment type="subunit">
    <text evidence="3">Homotrimer.</text>
</comment>
<keyword evidence="8" id="KW-0175">Coiled coil</keyword>
<evidence type="ECO:0000256" key="7">
    <source>
        <dbReference type="ARBA" id="ARBA00023157"/>
    </source>
</evidence>
<reference evidence="11 12" key="1">
    <citation type="submission" date="2014-07" db="EMBL/GenBank/DDBJ databases">
        <title>Draft genome sequence of Thalassospira profundimaris 35.</title>
        <authorList>
            <person name="Lai Q."/>
            <person name="Shao Z."/>
        </authorList>
    </citation>
    <scope>NUCLEOTIDE SEQUENCE [LARGE SCALE GENOMIC DNA]</scope>
    <source>
        <strain evidence="11 12">35</strain>
    </source>
</reference>
<comment type="caution">
    <text evidence="11">The sequence shown here is derived from an EMBL/GenBank/DDBJ whole genome shotgun (WGS) entry which is preliminary data.</text>
</comment>
<dbReference type="SMART" id="SM00607">
    <property type="entry name" value="FTP"/>
    <property type="match status" value="1"/>
</dbReference>